<dbReference type="HAMAP" id="MF_02113_A">
    <property type="entry name" value="Proteasome_B_A"/>
    <property type="match status" value="1"/>
</dbReference>
<dbReference type="InterPro" id="IPR000243">
    <property type="entry name" value="Pept_T1A_subB"/>
</dbReference>
<evidence type="ECO:0000313" key="12">
    <source>
        <dbReference type="EMBL" id="MWG36386.1"/>
    </source>
</evidence>
<evidence type="ECO:0000256" key="5">
    <source>
        <dbReference type="ARBA" id="ARBA00022801"/>
    </source>
</evidence>
<dbReference type="GO" id="GO:0010498">
    <property type="term" value="P:proteasomal protein catabolic process"/>
    <property type="evidence" value="ECO:0007669"/>
    <property type="project" value="UniProtKB-UniRule"/>
</dbReference>
<comment type="subcellular location">
    <subcellularLocation>
        <location evidence="9">Cytoplasm</location>
    </subcellularLocation>
</comment>
<keyword evidence="4 9" id="KW-0888">Threonine protease</keyword>
<comment type="activity regulation">
    <text evidence="9">The formation of the proteasomal ATPase PAN-20S proteasome complex, via the docking of the C-termini of PAN into the intersubunit pockets in the alpha-rings, triggers opening of the gate for substrate entry. Interconversion between the open-gate and close-gate conformations leads to a dynamic regulation of the 20S proteasome proteolysis activity.</text>
</comment>
<evidence type="ECO:0000256" key="11">
    <source>
        <dbReference type="SAM" id="MobiDB-lite"/>
    </source>
</evidence>
<feature type="compositionally biased region" description="Basic and acidic residues" evidence="11">
    <location>
        <begin position="26"/>
        <end position="35"/>
    </location>
</feature>
<dbReference type="SUPFAM" id="SSF56235">
    <property type="entry name" value="N-terminal nucleophile aminohydrolases (Ntn hydrolases)"/>
    <property type="match status" value="1"/>
</dbReference>
<keyword evidence="13" id="KW-1185">Reference proteome</keyword>
<evidence type="ECO:0000256" key="2">
    <source>
        <dbReference type="ARBA" id="ARBA00022490"/>
    </source>
</evidence>
<dbReference type="PANTHER" id="PTHR32194">
    <property type="entry name" value="METALLOPROTEASE TLDD"/>
    <property type="match status" value="1"/>
</dbReference>
<feature type="chain" id="PRO_5025746027" description="Proteasome subunit beta" evidence="9">
    <location>
        <begin position="45"/>
        <end position="241"/>
    </location>
</feature>
<dbReference type="Gene3D" id="3.60.20.10">
    <property type="entry name" value="Glutamine Phosphoribosylpyrophosphate, subunit 1, domain 1"/>
    <property type="match status" value="1"/>
</dbReference>
<comment type="caution">
    <text evidence="12">The sequence shown here is derived from an EMBL/GenBank/DDBJ whole genome shotgun (WGS) entry which is preliminary data.</text>
</comment>
<evidence type="ECO:0000256" key="8">
    <source>
        <dbReference type="ARBA" id="ARBA00023145"/>
    </source>
</evidence>
<comment type="subunit">
    <text evidence="9">The 20S proteasome core is composed of 14 alpha and 14 beta subunits that assemble into four stacked heptameric rings, resulting in a barrel-shaped structure. The two inner rings, each composed of seven catalytic beta subunits, are sandwiched by two outer rings, each composed of seven alpha subunits. The catalytic chamber with the active sites is on the inside of the barrel. Has a gated structure, the ends of the cylinder being occluded by the N-termini of the alpha-subunits. Is capped at one or both ends by the proteasome regulatory ATPase, PAN.</text>
</comment>
<keyword evidence="2 9" id="KW-0963">Cytoplasm</keyword>
<evidence type="ECO:0000256" key="9">
    <source>
        <dbReference type="HAMAP-Rule" id="MF_02113"/>
    </source>
</evidence>
<feature type="active site" description="Nucleophile" evidence="9 10">
    <location>
        <position position="45"/>
    </location>
</feature>
<dbReference type="GO" id="GO:0019774">
    <property type="term" value="C:proteasome core complex, beta-subunit complex"/>
    <property type="evidence" value="ECO:0007669"/>
    <property type="project" value="UniProtKB-UniRule"/>
</dbReference>
<dbReference type="NCBIfam" id="TIGR03634">
    <property type="entry name" value="arc_protsome_B"/>
    <property type="match status" value="1"/>
</dbReference>
<dbReference type="RefSeq" id="WP_158206040.1">
    <property type="nucleotide sequence ID" value="NZ_WSZK01000034.1"/>
</dbReference>
<protein>
    <recommendedName>
        <fullName evidence="9">Proteasome subunit beta</fullName>
        <ecNumber evidence="9">3.4.25.1</ecNumber>
    </recommendedName>
    <alternativeName>
        <fullName evidence="9">20S proteasome beta subunit</fullName>
    </alternativeName>
    <alternativeName>
        <fullName evidence="9">Proteasome core protein PsmB</fullName>
    </alternativeName>
</protein>
<accession>A0A6B0GN80</accession>
<proteinExistence type="inferred from homology"/>
<organism evidence="12 13">
    <name type="scientific">Halomarina oriensis</name>
    <dbReference type="NCBI Taxonomy" id="671145"/>
    <lineage>
        <taxon>Archaea</taxon>
        <taxon>Methanobacteriati</taxon>
        <taxon>Methanobacteriota</taxon>
        <taxon>Stenosarchaea group</taxon>
        <taxon>Halobacteria</taxon>
        <taxon>Halobacteriales</taxon>
        <taxon>Natronomonadaceae</taxon>
        <taxon>Halomarina</taxon>
    </lineage>
</organism>
<dbReference type="PRINTS" id="PR00141">
    <property type="entry name" value="PROTEASOME"/>
</dbReference>
<evidence type="ECO:0000256" key="4">
    <source>
        <dbReference type="ARBA" id="ARBA00022698"/>
    </source>
</evidence>
<evidence type="ECO:0000256" key="7">
    <source>
        <dbReference type="ARBA" id="ARBA00022942"/>
    </source>
</evidence>
<dbReference type="Proteomes" id="UP000451471">
    <property type="component" value="Unassembled WGS sequence"/>
</dbReference>
<dbReference type="OrthoDB" id="6330at2157"/>
<dbReference type="GO" id="GO:0004298">
    <property type="term" value="F:threonine-type endopeptidase activity"/>
    <property type="evidence" value="ECO:0007669"/>
    <property type="project" value="UniProtKB-UniRule"/>
</dbReference>
<keyword evidence="5 9" id="KW-0378">Hydrolase</keyword>
<dbReference type="InterPro" id="IPR029055">
    <property type="entry name" value="Ntn_hydrolases_N"/>
</dbReference>
<evidence type="ECO:0000256" key="10">
    <source>
        <dbReference type="PIRSR" id="PIRSR600243-1"/>
    </source>
</evidence>
<comment type="similarity">
    <text evidence="9">Belongs to the peptidase T1B family.</text>
</comment>
<gene>
    <name evidence="9 12" type="primary">psmB</name>
    <name evidence="12" type="ORF">GQS65_18165</name>
</gene>
<keyword evidence="8 9" id="KW-0865">Zymogen</keyword>
<reference evidence="12 13" key="1">
    <citation type="submission" date="2019-12" db="EMBL/GenBank/DDBJ databases">
        <title>Halocatena pleomorpha gen. nov. sp. nov., an extremely halophilic archaeon of family Halobacteriaceae isolated from saltpan soil.</title>
        <authorList>
            <person name="Pal Y."/>
            <person name="Verma A."/>
            <person name="Krishnamurthi S."/>
            <person name="Kumar P."/>
        </authorList>
    </citation>
    <scope>NUCLEOTIDE SEQUENCE [LARGE SCALE GENOMIC DNA]</scope>
    <source>
        <strain evidence="12 13">JCM 16495</strain>
    </source>
</reference>
<feature type="propeptide" id="PRO_5025746029" description="Removed in mature form; by autocatalysis" evidence="9">
    <location>
        <begin position="1"/>
        <end position="44"/>
    </location>
</feature>
<evidence type="ECO:0000313" key="13">
    <source>
        <dbReference type="Proteomes" id="UP000451471"/>
    </source>
</evidence>
<feature type="region of interest" description="Disordered" evidence="11">
    <location>
        <begin position="1"/>
        <end position="35"/>
    </location>
</feature>
<dbReference type="InterPro" id="IPR019983">
    <property type="entry name" value="Pept_T1A_Psome_bsu_arc"/>
</dbReference>
<dbReference type="EC" id="3.4.25.1" evidence="9"/>
<dbReference type="PANTHER" id="PTHR32194:SF0">
    <property type="entry name" value="ATP-DEPENDENT PROTEASE SUBUNIT HSLV"/>
    <property type="match status" value="1"/>
</dbReference>
<evidence type="ECO:0000256" key="3">
    <source>
        <dbReference type="ARBA" id="ARBA00022670"/>
    </source>
</evidence>
<dbReference type="GO" id="GO:0005737">
    <property type="term" value="C:cytoplasm"/>
    <property type="evidence" value="ECO:0007669"/>
    <property type="project" value="UniProtKB-SubCell"/>
</dbReference>
<dbReference type="InterPro" id="IPR023333">
    <property type="entry name" value="Proteasome_suB-type"/>
</dbReference>
<keyword evidence="6 9" id="KW-0068">Autocatalytic cleavage</keyword>
<dbReference type="InterPro" id="IPR001353">
    <property type="entry name" value="Proteasome_sua/b"/>
</dbReference>
<name>A0A6B0GN80_9EURY</name>
<keyword evidence="3 9" id="KW-0645">Protease</keyword>
<dbReference type="AlphaFoldDB" id="A0A6B0GN80"/>
<dbReference type="PROSITE" id="PS51476">
    <property type="entry name" value="PROTEASOME_BETA_2"/>
    <property type="match status" value="1"/>
</dbReference>
<dbReference type="Pfam" id="PF00227">
    <property type="entry name" value="Proteasome"/>
    <property type="match status" value="1"/>
</dbReference>
<sequence>MRNISDSDVGSLRTGRPDVTESELVEQQRTETHDQEDLEALKTGTTTIGVRTEDGVVLVTDRRASLGRMVSSKTVQKVENITDFSAITISGSVSAAQNLIRTLRAETSLYETRRGQDISMTGLSTLLSNFLRSGAYFIVVPLLGGYDDEGPHLFSYDALGGVTEEEYAVSGSGSQFALGVLEQQYEEGMSLDDAESAAIAAVLSAVERDTASGNGVHVARITEEGTDITEFDSIDAVRQYQ</sequence>
<dbReference type="EMBL" id="WSZK01000034">
    <property type="protein sequence ID" value="MWG36386.1"/>
    <property type="molecule type" value="Genomic_DNA"/>
</dbReference>
<comment type="catalytic activity">
    <reaction evidence="1 9">
        <text>Cleavage of peptide bonds with very broad specificity.</text>
        <dbReference type="EC" id="3.4.25.1"/>
    </reaction>
</comment>
<keyword evidence="7 9" id="KW-0647">Proteasome</keyword>
<evidence type="ECO:0000256" key="6">
    <source>
        <dbReference type="ARBA" id="ARBA00022813"/>
    </source>
</evidence>
<evidence type="ECO:0000256" key="1">
    <source>
        <dbReference type="ARBA" id="ARBA00001198"/>
    </source>
</evidence>
<comment type="function">
    <text evidence="9">Component of the proteasome core, a large protease complex with broad specificity involved in protein degradation.</text>
</comment>